<comment type="caution">
    <text evidence="1">The sequence shown here is derived from an EMBL/GenBank/DDBJ whole genome shotgun (WGS) entry which is preliminary data.</text>
</comment>
<dbReference type="Proteomes" id="UP000887458">
    <property type="component" value="Unassembled WGS sequence"/>
</dbReference>
<protein>
    <submittedName>
        <fullName evidence="1">Uncharacterized protein</fullName>
    </submittedName>
</protein>
<sequence length="65" mass="7543">MDKLNLQPKPSILTVQHDHNYAKVPNEDENACLFCQADHSNLDCPLHFMRKIRILDKKVDVINTL</sequence>
<proteinExistence type="predicted"/>
<keyword evidence="2" id="KW-1185">Reference proteome</keyword>
<evidence type="ECO:0000313" key="1">
    <source>
        <dbReference type="EMBL" id="KAH9418282.1"/>
    </source>
</evidence>
<evidence type="ECO:0000313" key="2">
    <source>
        <dbReference type="Proteomes" id="UP000887458"/>
    </source>
</evidence>
<organism evidence="1 2">
    <name type="scientific">Dermatophagoides pteronyssinus</name>
    <name type="common">European house dust mite</name>
    <dbReference type="NCBI Taxonomy" id="6956"/>
    <lineage>
        <taxon>Eukaryota</taxon>
        <taxon>Metazoa</taxon>
        <taxon>Ecdysozoa</taxon>
        <taxon>Arthropoda</taxon>
        <taxon>Chelicerata</taxon>
        <taxon>Arachnida</taxon>
        <taxon>Acari</taxon>
        <taxon>Acariformes</taxon>
        <taxon>Sarcoptiformes</taxon>
        <taxon>Astigmata</taxon>
        <taxon>Psoroptidia</taxon>
        <taxon>Analgoidea</taxon>
        <taxon>Pyroglyphidae</taxon>
        <taxon>Dermatophagoidinae</taxon>
        <taxon>Dermatophagoides</taxon>
    </lineage>
</organism>
<name>A0ABQ8J6S6_DERPT</name>
<reference evidence="1 2" key="2">
    <citation type="journal article" date="2022" name="Mol. Biol. Evol.">
        <title>Comparative Genomics Reveals Insights into the Divergent Evolution of Astigmatic Mites and Household Pest Adaptations.</title>
        <authorList>
            <person name="Xiong Q."/>
            <person name="Wan A.T."/>
            <person name="Liu X."/>
            <person name="Fung C.S."/>
            <person name="Xiao X."/>
            <person name="Malainual N."/>
            <person name="Hou J."/>
            <person name="Wang L."/>
            <person name="Wang M."/>
            <person name="Yang K.Y."/>
            <person name="Cui Y."/>
            <person name="Leung E.L."/>
            <person name="Nong W."/>
            <person name="Shin S.K."/>
            <person name="Au S.W."/>
            <person name="Jeong K.Y."/>
            <person name="Chew F.T."/>
            <person name="Hui J.H."/>
            <person name="Leung T.F."/>
            <person name="Tungtrongchitr A."/>
            <person name="Zhong N."/>
            <person name="Liu Z."/>
            <person name="Tsui S.K."/>
        </authorList>
    </citation>
    <scope>NUCLEOTIDE SEQUENCE [LARGE SCALE GENOMIC DNA]</scope>
    <source>
        <strain evidence="1">Derp</strain>
    </source>
</reference>
<gene>
    <name evidence="1" type="ORF">DERP_010148</name>
</gene>
<accession>A0ABQ8J6S6</accession>
<reference evidence="1 2" key="1">
    <citation type="journal article" date="2018" name="J. Allergy Clin. Immunol.">
        <title>High-quality assembly of Dermatophagoides pteronyssinus genome and transcriptome reveals a wide range of novel allergens.</title>
        <authorList>
            <person name="Liu X.Y."/>
            <person name="Yang K.Y."/>
            <person name="Wang M.Q."/>
            <person name="Kwok J.S."/>
            <person name="Zeng X."/>
            <person name="Yang Z."/>
            <person name="Xiao X.J."/>
            <person name="Lau C.P."/>
            <person name="Li Y."/>
            <person name="Huang Z.M."/>
            <person name="Ba J.G."/>
            <person name="Yim A.K."/>
            <person name="Ouyang C.Y."/>
            <person name="Ngai S.M."/>
            <person name="Chan T.F."/>
            <person name="Leung E.L."/>
            <person name="Liu L."/>
            <person name="Liu Z.G."/>
            <person name="Tsui S.K."/>
        </authorList>
    </citation>
    <scope>NUCLEOTIDE SEQUENCE [LARGE SCALE GENOMIC DNA]</scope>
    <source>
        <strain evidence="1">Derp</strain>
    </source>
</reference>
<dbReference type="EMBL" id="NJHN03000064">
    <property type="protein sequence ID" value="KAH9418282.1"/>
    <property type="molecule type" value="Genomic_DNA"/>
</dbReference>